<keyword evidence="1" id="KW-0732">Signal</keyword>
<reference evidence="2 3" key="1">
    <citation type="submission" date="2024-01" db="EMBL/GenBank/DDBJ databases">
        <title>A draft genome for a cacao thread blight-causing isolate of Paramarasmius palmivorus.</title>
        <authorList>
            <person name="Baruah I.K."/>
            <person name="Bukari Y."/>
            <person name="Amoako-Attah I."/>
            <person name="Meinhardt L.W."/>
            <person name="Bailey B.A."/>
            <person name="Cohen S.P."/>
        </authorList>
    </citation>
    <scope>NUCLEOTIDE SEQUENCE [LARGE SCALE GENOMIC DNA]</scope>
    <source>
        <strain evidence="2 3">GH-12</strain>
    </source>
</reference>
<dbReference type="EMBL" id="JAYKXP010000103">
    <property type="protein sequence ID" value="KAK7026509.1"/>
    <property type="molecule type" value="Genomic_DNA"/>
</dbReference>
<comment type="caution">
    <text evidence="2">The sequence shown here is derived from an EMBL/GenBank/DDBJ whole genome shotgun (WGS) entry which is preliminary data.</text>
</comment>
<dbReference type="Proteomes" id="UP001383192">
    <property type="component" value="Unassembled WGS sequence"/>
</dbReference>
<keyword evidence="3" id="KW-1185">Reference proteome</keyword>
<evidence type="ECO:0000313" key="3">
    <source>
        <dbReference type="Proteomes" id="UP001383192"/>
    </source>
</evidence>
<feature type="chain" id="PRO_5043384734" description="EthD domain-containing protein" evidence="1">
    <location>
        <begin position="20"/>
        <end position="217"/>
    </location>
</feature>
<feature type="signal peptide" evidence="1">
    <location>
        <begin position="1"/>
        <end position="19"/>
    </location>
</feature>
<gene>
    <name evidence="2" type="ORF">VNI00_015589</name>
</gene>
<organism evidence="2 3">
    <name type="scientific">Paramarasmius palmivorus</name>
    <dbReference type="NCBI Taxonomy" id="297713"/>
    <lineage>
        <taxon>Eukaryota</taxon>
        <taxon>Fungi</taxon>
        <taxon>Dikarya</taxon>
        <taxon>Basidiomycota</taxon>
        <taxon>Agaricomycotina</taxon>
        <taxon>Agaricomycetes</taxon>
        <taxon>Agaricomycetidae</taxon>
        <taxon>Agaricales</taxon>
        <taxon>Marasmiineae</taxon>
        <taxon>Marasmiaceae</taxon>
        <taxon>Paramarasmius</taxon>
    </lineage>
</organism>
<evidence type="ECO:0000313" key="2">
    <source>
        <dbReference type="EMBL" id="KAK7026509.1"/>
    </source>
</evidence>
<dbReference type="AlphaFoldDB" id="A0AAW0BJ28"/>
<evidence type="ECO:0008006" key="4">
    <source>
        <dbReference type="Google" id="ProtNLM"/>
    </source>
</evidence>
<name>A0AAW0BJ28_9AGAR</name>
<dbReference type="Gene3D" id="3.30.70.100">
    <property type="match status" value="1"/>
</dbReference>
<sequence>MPLHIVFLLALSSLAYVNGLVVTYVQVKDNVTIPEEHEVALVHAWFIDAFYATGSIDTPSLYKAYDGMQPNWVVLSDSNPASTPHTKLSVELEKYDVVSTLSSRDLPFVTIKWLNLVQTILKPIPGAGVEFEQWYAEEHTPLLSKIKGWVRGGNYHLASEKGKRRRYLGVQELSSETTIEEVAASPEFEAAMNTTWRAEIMKSWEQSIPRIFEVERV</sequence>
<protein>
    <recommendedName>
        <fullName evidence="4">EthD domain-containing protein</fullName>
    </recommendedName>
</protein>
<evidence type="ECO:0000256" key="1">
    <source>
        <dbReference type="SAM" id="SignalP"/>
    </source>
</evidence>
<proteinExistence type="predicted"/>
<accession>A0AAW0BJ28</accession>